<dbReference type="Pfam" id="PF15612">
    <property type="entry name" value="WHIM1"/>
    <property type="match status" value="1"/>
</dbReference>
<sequence length="725" mass="84803">MPLLKRRPYTVMKPPKDLKPNEEVFQVRFTKEIFRDYQDYLSCMNLYRRRVWTCKVSGKSNLTYEEAVVSERKATEKVQQFPKEFMGPVLHLVQFSCRLRIDELVDRLYKNFKETFVVGEVVVGVREASPCMCRILKVLEDEKDGSHQYEVAWLDDDNRRIGTSKESADNLKRKKVPFSRALLKAFVRESASSGPSRNSPWSVHDKHARKYKIALVAPEQIKPKETPSKRTPPSERGRRNEVDETKRQANSQRKRKQTEGGTTEKKGDKKRQHVEKKAIFQQPIQYPIEDSQVKPSPEDPQLADRPVPSTDFILPMECMGDLLMVWDFCCLFSKALHLSPLTIEELEKSLDYTEGEAPLLIEMNFALLRVALTDPIRREEFCHKRKRRIEIMMVNWQDDLCDFLELPNQRKFTAHVPTIRQGLYRQLDASVKLKILTELVGCCLSSNAIRTQIDENIEEHQLAAASKREAEVEELKAKKEEQEILKRQRTGNTNGLTLENGDQEGKNLENGREDRDLEGDNTSLLKEESHHQSASVSRSRHMLLKEKVAAKLALEKEKERQRSEEQKKLQEKRKEQAEALAQRKLQEHKLAEKLKKQEHLEREMEKHYIRTMPLGKDRFHNRFWFFFREGRLFVESDDCKRWGYYSAKEELDALFNSLNVKGIREKALHKQMETVYGKISTALQKRSKELAQRYAVEEASVRRSERVRTAPRLTGFLAYVNRLRA</sequence>
<evidence type="ECO:0000256" key="1">
    <source>
        <dbReference type="ARBA" id="ARBA00004123"/>
    </source>
</evidence>
<feature type="compositionally biased region" description="Basic and acidic residues" evidence="5">
    <location>
        <begin position="221"/>
        <end position="247"/>
    </location>
</feature>
<dbReference type="SMART" id="SM00571">
    <property type="entry name" value="DDT"/>
    <property type="match status" value="1"/>
</dbReference>
<dbReference type="InterPro" id="IPR018501">
    <property type="entry name" value="DDT_dom"/>
</dbReference>
<evidence type="ECO:0000259" key="7">
    <source>
        <dbReference type="PROSITE" id="PS51136"/>
    </source>
</evidence>
<feature type="region of interest" description="Disordered" evidence="5">
    <location>
        <begin position="483"/>
        <end position="518"/>
    </location>
</feature>
<dbReference type="Proteomes" id="UP001497444">
    <property type="component" value="Chromosome 8"/>
</dbReference>
<feature type="compositionally biased region" description="Basic and acidic residues" evidence="5">
    <location>
        <begin position="503"/>
        <end position="515"/>
    </location>
</feature>
<dbReference type="InterPro" id="IPR013136">
    <property type="entry name" value="WSTF_Acf1_Cbp146"/>
</dbReference>
<dbReference type="InterPro" id="IPR028942">
    <property type="entry name" value="WHIM1_dom"/>
</dbReference>
<feature type="domain" description="DDT" evidence="6">
    <location>
        <begin position="316"/>
        <end position="377"/>
    </location>
</feature>
<dbReference type="EMBL" id="OZ020103">
    <property type="protein sequence ID" value="CAK9277759.1"/>
    <property type="molecule type" value="Genomic_DNA"/>
</dbReference>
<evidence type="ECO:0000313" key="9">
    <source>
        <dbReference type="Proteomes" id="UP001497444"/>
    </source>
</evidence>
<keyword evidence="2" id="KW-0175">Coiled coil</keyword>
<feature type="domain" description="WAC" evidence="7">
    <location>
        <begin position="22"/>
        <end position="128"/>
    </location>
</feature>
<accession>A0ABP0XF69</accession>
<name>A0ABP0XF69_9BRYO</name>
<reference evidence="8" key="1">
    <citation type="submission" date="2024-02" db="EMBL/GenBank/DDBJ databases">
        <authorList>
            <consortium name="ELIXIR-Norway"/>
            <consortium name="Elixir Norway"/>
        </authorList>
    </citation>
    <scope>NUCLEOTIDE SEQUENCE</scope>
</reference>
<dbReference type="PROSITE" id="PS50827">
    <property type="entry name" value="DDT"/>
    <property type="match status" value="1"/>
</dbReference>
<dbReference type="InterPro" id="IPR028941">
    <property type="entry name" value="WHIM2_dom"/>
</dbReference>
<evidence type="ECO:0000259" key="6">
    <source>
        <dbReference type="PROSITE" id="PS50827"/>
    </source>
</evidence>
<evidence type="ECO:0000313" key="8">
    <source>
        <dbReference type="EMBL" id="CAK9277759.1"/>
    </source>
</evidence>
<dbReference type="PANTHER" id="PTHR15546:SF2">
    <property type="entry name" value="DDT DOMAIN-CONTAINING PROTEIN DDB_G0282237"/>
    <property type="match status" value="1"/>
</dbReference>
<dbReference type="Pfam" id="PF15613">
    <property type="entry name" value="WSD"/>
    <property type="match status" value="1"/>
</dbReference>
<evidence type="ECO:0000256" key="3">
    <source>
        <dbReference type="ARBA" id="ARBA00023242"/>
    </source>
</evidence>
<gene>
    <name evidence="8" type="ORF">CSSPJE1EN1_LOCUS23237</name>
</gene>
<comment type="subcellular location">
    <subcellularLocation>
        <location evidence="1 4">Nucleus</location>
    </subcellularLocation>
</comment>
<keyword evidence="3 4" id="KW-0539">Nucleus</keyword>
<feature type="region of interest" description="Disordered" evidence="5">
    <location>
        <begin position="554"/>
        <end position="577"/>
    </location>
</feature>
<evidence type="ECO:0000256" key="5">
    <source>
        <dbReference type="SAM" id="MobiDB-lite"/>
    </source>
</evidence>
<feature type="region of interest" description="Disordered" evidence="5">
    <location>
        <begin position="214"/>
        <end position="305"/>
    </location>
</feature>
<evidence type="ECO:0000256" key="2">
    <source>
        <dbReference type="ARBA" id="ARBA00023054"/>
    </source>
</evidence>
<keyword evidence="9" id="KW-1185">Reference proteome</keyword>
<dbReference type="Pfam" id="PF02791">
    <property type="entry name" value="DDT"/>
    <property type="match status" value="1"/>
</dbReference>
<protein>
    <recommendedName>
        <fullName evidence="10">DDT domain-containing protein</fullName>
    </recommendedName>
</protein>
<dbReference type="PROSITE" id="PS51136">
    <property type="entry name" value="WAC"/>
    <property type="match status" value="1"/>
</dbReference>
<dbReference type="InterPro" id="IPR053271">
    <property type="entry name" value="DDT_domain"/>
</dbReference>
<evidence type="ECO:0000256" key="4">
    <source>
        <dbReference type="PROSITE-ProRule" id="PRU00475"/>
    </source>
</evidence>
<evidence type="ECO:0008006" key="10">
    <source>
        <dbReference type="Google" id="ProtNLM"/>
    </source>
</evidence>
<dbReference type="PANTHER" id="PTHR15546">
    <property type="entry name" value="BROMODOMAIN ADJACENT TO ZINC FINGER DOMAIN, 2A"/>
    <property type="match status" value="1"/>
</dbReference>
<proteinExistence type="predicted"/>
<organism evidence="8 9">
    <name type="scientific">Sphagnum jensenii</name>
    <dbReference type="NCBI Taxonomy" id="128206"/>
    <lineage>
        <taxon>Eukaryota</taxon>
        <taxon>Viridiplantae</taxon>
        <taxon>Streptophyta</taxon>
        <taxon>Embryophyta</taxon>
        <taxon>Bryophyta</taxon>
        <taxon>Sphagnophytina</taxon>
        <taxon>Sphagnopsida</taxon>
        <taxon>Sphagnales</taxon>
        <taxon>Sphagnaceae</taxon>
        <taxon>Sphagnum</taxon>
    </lineage>
</organism>
<dbReference type="Pfam" id="PF10537">
    <property type="entry name" value="WAC_Acf1_DNA_bd"/>
    <property type="match status" value="1"/>
</dbReference>